<dbReference type="GO" id="GO:0005634">
    <property type="term" value="C:nucleus"/>
    <property type="evidence" value="ECO:0007669"/>
    <property type="project" value="TreeGrafter"/>
</dbReference>
<evidence type="ECO:0000259" key="4">
    <source>
        <dbReference type="Pfam" id="PF01137"/>
    </source>
</evidence>
<dbReference type="InterPro" id="IPR000228">
    <property type="entry name" value="RNA3'_term_phos_cyc"/>
</dbReference>
<sequence length="410" mass="44714">MADFLHLDGTTLEGGGQLLRIAVGISALTMIPIRITKIRGNRSGGGGLKLQHLTGVQWLAKACGARTTGAEKKSKTLEFWSEDHDSQSAKLSFGGPKIECLIDIGTPGAIGLVFQAILPYILFSGQASISDEPFFLKIKGGTNVSNSPSIDYVQHVLLPMLEAIGLPLISAEIHSRGWSTGRNEIGAVSFRVTPLSKGSYLPAFKLTERGTITKITARILGTRNSEKLFYRELAKAAEAAFPETDLELHFEPSGHEKRLYLLLVADTSNGLKLGRDWLYDRRISSEESAVPQIVSKVVNDLLTETRHGGCVDEYMRDQVAVFQALAKGKSEVFGGRSEADELLGASLHAQTAQWVSKEMLDVRWSDGSTCEGIGYAAGERYSSRETPDLVTSKETPKEDDLEVRMESLEL</sequence>
<evidence type="ECO:0000256" key="3">
    <source>
        <dbReference type="SAM" id="MobiDB-lite"/>
    </source>
</evidence>
<dbReference type="Gene3D" id="3.65.10.20">
    <property type="entry name" value="RNA 3'-terminal phosphate cyclase domain"/>
    <property type="match status" value="1"/>
</dbReference>
<gene>
    <name evidence="5" type="ORF">E6O75_ATG01588</name>
</gene>
<dbReference type="STRING" id="86259.A0A4Z1PSG5"/>
<dbReference type="Pfam" id="PF01137">
    <property type="entry name" value="RTC"/>
    <property type="match status" value="1"/>
</dbReference>
<dbReference type="GO" id="GO:0005524">
    <property type="term" value="F:ATP binding"/>
    <property type="evidence" value="ECO:0007669"/>
    <property type="project" value="UniProtKB-KW"/>
</dbReference>
<evidence type="ECO:0000256" key="1">
    <source>
        <dbReference type="PIRSR" id="PIRSR005378-1"/>
    </source>
</evidence>
<dbReference type="AlphaFoldDB" id="A0A4Z1PSG5"/>
<accession>A0A4Z1PSG5</accession>
<dbReference type="EMBL" id="SNSC02000002">
    <property type="protein sequence ID" value="TID27095.1"/>
    <property type="molecule type" value="Genomic_DNA"/>
</dbReference>
<dbReference type="Gene3D" id="3.30.360.20">
    <property type="entry name" value="RNA 3'-terminal phosphate cyclase, insert domain"/>
    <property type="match status" value="1"/>
</dbReference>
<comment type="caution">
    <text evidence="5">The sequence shown here is derived from an EMBL/GenBank/DDBJ whole genome shotgun (WGS) entry which is preliminary data.</text>
</comment>
<feature type="domain" description="RNA 3'-terminal phosphate cyclase" evidence="4">
    <location>
        <begin position="12"/>
        <end position="363"/>
    </location>
</feature>
<feature type="region of interest" description="Disordered" evidence="3">
    <location>
        <begin position="382"/>
        <end position="410"/>
    </location>
</feature>
<feature type="binding site" evidence="2">
    <location>
        <begin position="314"/>
        <end position="318"/>
    </location>
    <ligand>
        <name>ATP</name>
        <dbReference type="ChEBI" id="CHEBI:30616"/>
    </ligand>
</feature>
<dbReference type="InterPro" id="IPR036553">
    <property type="entry name" value="RPTC_insert"/>
</dbReference>
<dbReference type="InterPro" id="IPR037136">
    <property type="entry name" value="RNA3'_phos_cyclase_dom_sf"/>
</dbReference>
<reference evidence="5 6" key="1">
    <citation type="submission" date="2019-04" db="EMBL/GenBank/DDBJ databases">
        <title>High contiguity whole genome sequence and gene annotation resource for two Venturia nashicola isolates.</title>
        <authorList>
            <person name="Prokchorchik M."/>
            <person name="Won K."/>
            <person name="Lee Y."/>
            <person name="Choi E.D."/>
            <person name="Segonzac C."/>
            <person name="Sohn K.H."/>
        </authorList>
    </citation>
    <scope>NUCLEOTIDE SEQUENCE [LARGE SCALE GENOMIC DNA]</scope>
    <source>
        <strain evidence="5 6">PRI2</strain>
    </source>
</reference>
<dbReference type="Proteomes" id="UP000298493">
    <property type="component" value="Unassembled WGS sequence"/>
</dbReference>
<keyword evidence="2" id="KW-0067">ATP-binding</keyword>
<dbReference type="SUPFAM" id="SSF55205">
    <property type="entry name" value="EPT/RTPC-like"/>
    <property type="match status" value="1"/>
</dbReference>
<dbReference type="InterPro" id="IPR023797">
    <property type="entry name" value="RNA3'_phos_cyclase_dom"/>
</dbReference>
<feature type="compositionally biased region" description="Basic and acidic residues" evidence="3">
    <location>
        <begin position="394"/>
        <end position="410"/>
    </location>
</feature>
<proteinExistence type="predicted"/>
<keyword evidence="6" id="KW-1185">Reference proteome</keyword>
<protein>
    <submittedName>
        <fullName evidence="5">RNA 3'-terminal phosphate cyclase</fullName>
    </submittedName>
</protein>
<feature type="active site" description="Tele-AMP-histidine intermediate" evidence="1">
    <location>
        <position position="348"/>
    </location>
</feature>
<dbReference type="PANTHER" id="PTHR11096">
    <property type="entry name" value="RNA 3' TERMINAL PHOSPHATE CYCLASE"/>
    <property type="match status" value="1"/>
</dbReference>
<dbReference type="PANTHER" id="PTHR11096:SF0">
    <property type="entry name" value="RNA 3'-TERMINAL PHOSPHATE CYCLASE"/>
    <property type="match status" value="1"/>
</dbReference>
<evidence type="ECO:0000313" key="5">
    <source>
        <dbReference type="EMBL" id="TID27095.1"/>
    </source>
</evidence>
<dbReference type="GO" id="GO:0003963">
    <property type="term" value="F:RNA-3'-phosphate cyclase activity"/>
    <property type="evidence" value="ECO:0007669"/>
    <property type="project" value="TreeGrafter"/>
</dbReference>
<keyword evidence="2" id="KW-0547">Nucleotide-binding</keyword>
<evidence type="ECO:0000256" key="2">
    <source>
        <dbReference type="PIRSR" id="PIRSR005378-2"/>
    </source>
</evidence>
<organism evidence="5 6">
    <name type="scientific">Venturia nashicola</name>
    <dbReference type="NCBI Taxonomy" id="86259"/>
    <lineage>
        <taxon>Eukaryota</taxon>
        <taxon>Fungi</taxon>
        <taxon>Dikarya</taxon>
        <taxon>Ascomycota</taxon>
        <taxon>Pezizomycotina</taxon>
        <taxon>Dothideomycetes</taxon>
        <taxon>Pleosporomycetidae</taxon>
        <taxon>Venturiales</taxon>
        <taxon>Venturiaceae</taxon>
        <taxon>Venturia</taxon>
    </lineage>
</organism>
<name>A0A4Z1PSG5_9PEZI</name>
<dbReference type="GO" id="GO:0006396">
    <property type="term" value="P:RNA processing"/>
    <property type="evidence" value="ECO:0007669"/>
    <property type="project" value="InterPro"/>
</dbReference>
<evidence type="ECO:0000313" key="6">
    <source>
        <dbReference type="Proteomes" id="UP000298493"/>
    </source>
</evidence>
<dbReference type="PIRSF" id="PIRSF005378">
    <property type="entry name" value="RNA3'_term_phos_cycl_euk"/>
    <property type="match status" value="1"/>
</dbReference>
<feature type="binding site" evidence="2">
    <location>
        <position position="115"/>
    </location>
    <ligand>
        <name>ATP</name>
        <dbReference type="ChEBI" id="CHEBI:30616"/>
    </ligand>
</feature>
<dbReference type="InterPro" id="IPR013792">
    <property type="entry name" value="RNA3'P_cycl/enolpyr_Trfase_a/b"/>
</dbReference>